<feature type="compositionally biased region" description="Acidic residues" evidence="11">
    <location>
        <begin position="19"/>
        <end position="45"/>
    </location>
</feature>
<dbReference type="Pfam" id="PF02320">
    <property type="entry name" value="UCR_hinge"/>
    <property type="match status" value="1"/>
</dbReference>
<evidence type="ECO:0000256" key="8">
    <source>
        <dbReference type="ARBA" id="ARBA00023136"/>
    </source>
</evidence>
<dbReference type="PANTHER" id="PTHR15336:SF0">
    <property type="entry name" value="CYTOCHROME B-C1 COMPLEX SUBUNIT 6, MITOCHONDRIAL"/>
    <property type="match status" value="1"/>
</dbReference>
<evidence type="ECO:0000313" key="13">
    <source>
        <dbReference type="EMBL" id="KAG7664935.1"/>
    </source>
</evidence>
<feature type="domain" description="Ubiquinol-cytochrome C reductase hinge" evidence="12">
    <location>
        <begin position="45"/>
        <end position="116"/>
    </location>
</feature>
<comment type="subcellular location">
    <subcellularLocation>
        <location evidence="1">Mitochondrion inner membrane</location>
        <topology evidence="1">Peripheral membrane protein</topology>
        <orientation evidence="1">Intermembrane side</orientation>
    </subcellularLocation>
</comment>
<proteinExistence type="inferred from homology"/>
<dbReference type="EMBL" id="JAGSYN010000057">
    <property type="protein sequence ID" value="KAG7664935.1"/>
    <property type="molecule type" value="Genomic_DNA"/>
</dbReference>
<protein>
    <recommendedName>
        <fullName evidence="9">Cytochrome b-c1 complex subunit 6, mitochondrial</fullName>
    </recommendedName>
    <alternativeName>
        <fullName evidence="10">Complex III subunit 6</fullName>
    </alternativeName>
</protein>
<evidence type="ECO:0000256" key="1">
    <source>
        <dbReference type="ARBA" id="ARBA00004137"/>
    </source>
</evidence>
<evidence type="ECO:0000256" key="5">
    <source>
        <dbReference type="ARBA" id="ARBA00022792"/>
    </source>
</evidence>
<comment type="similarity">
    <text evidence="2">Belongs to the UQCRH/QCR6 family.</text>
</comment>
<gene>
    <name evidence="13" type="ORF">J8A68_001521</name>
</gene>
<dbReference type="InterPro" id="IPR003422">
    <property type="entry name" value="Cyt_b-c1_6"/>
</dbReference>
<keyword evidence="3" id="KW-0813">Transport</keyword>
<dbReference type="RefSeq" id="XP_049265167.1">
    <property type="nucleotide sequence ID" value="XM_049405182.1"/>
</dbReference>
<dbReference type="GeneID" id="73468322"/>
<organism evidence="13 14">
    <name type="scientific">[Candida] subhashii</name>
    <dbReference type="NCBI Taxonomy" id="561895"/>
    <lineage>
        <taxon>Eukaryota</taxon>
        <taxon>Fungi</taxon>
        <taxon>Dikarya</taxon>
        <taxon>Ascomycota</taxon>
        <taxon>Saccharomycotina</taxon>
        <taxon>Pichiomycetes</taxon>
        <taxon>Debaryomycetaceae</taxon>
        <taxon>Spathaspora</taxon>
    </lineage>
</organism>
<dbReference type="GO" id="GO:0005743">
    <property type="term" value="C:mitochondrial inner membrane"/>
    <property type="evidence" value="ECO:0007669"/>
    <property type="project" value="UniProtKB-SubCell"/>
</dbReference>
<keyword evidence="7" id="KW-0496">Mitochondrion</keyword>
<feature type="region of interest" description="Disordered" evidence="11">
    <location>
        <begin position="14"/>
        <end position="46"/>
    </location>
</feature>
<evidence type="ECO:0000256" key="11">
    <source>
        <dbReference type="SAM" id="MobiDB-lite"/>
    </source>
</evidence>
<keyword evidence="5" id="KW-0999">Mitochondrion inner membrane</keyword>
<keyword evidence="8" id="KW-0472">Membrane</keyword>
<dbReference type="GO" id="GO:0006122">
    <property type="term" value="P:mitochondrial electron transport, ubiquinol to cytochrome c"/>
    <property type="evidence" value="ECO:0007669"/>
    <property type="project" value="InterPro"/>
</dbReference>
<dbReference type="Proteomes" id="UP000694255">
    <property type="component" value="Unassembled WGS sequence"/>
</dbReference>
<keyword evidence="4" id="KW-0679">Respiratory chain</keyword>
<evidence type="ECO:0000313" key="14">
    <source>
        <dbReference type="Proteomes" id="UP000694255"/>
    </source>
</evidence>
<reference evidence="13 14" key="1">
    <citation type="journal article" date="2021" name="DNA Res.">
        <title>Genome analysis of Candida subhashii reveals its hybrid nature and dual mitochondrial genome conformations.</title>
        <authorList>
            <person name="Mixao V."/>
            <person name="Hegedusova E."/>
            <person name="Saus E."/>
            <person name="Pryszcz L.P."/>
            <person name="Cillingova A."/>
            <person name="Nosek J."/>
            <person name="Gabaldon T."/>
        </authorList>
    </citation>
    <scope>NUCLEOTIDE SEQUENCE [LARGE SCALE GENOMIC DNA]</scope>
    <source>
        <strain evidence="13 14">CBS 10753</strain>
    </source>
</reference>
<comment type="caution">
    <text evidence="13">The sequence shown here is derived from an EMBL/GenBank/DDBJ whole genome shotgun (WGS) entry which is preliminary data.</text>
</comment>
<evidence type="ECO:0000259" key="12">
    <source>
        <dbReference type="Pfam" id="PF02320"/>
    </source>
</evidence>
<evidence type="ECO:0000256" key="7">
    <source>
        <dbReference type="ARBA" id="ARBA00023128"/>
    </source>
</evidence>
<dbReference type="AlphaFoldDB" id="A0A8J5QQU8"/>
<keyword evidence="14" id="KW-1185">Reference proteome</keyword>
<dbReference type="PANTHER" id="PTHR15336">
    <property type="entry name" value="UBIQUINOL-CYTOCHROME C REDUCTASE COMPLEX 7.8 KDA PROTEIN"/>
    <property type="match status" value="1"/>
</dbReference>
<evidence type="ECO:0000256" key="6">
    <source>
        <dbReference type="ARBA" id="ARBA00022982"/>
    </source>
</evidence>
<evidence type="ECO:0000256" key="2">
    <source>
        <dbReference type="ARBA" id="ARBA00006498"/>
    </source>
</evidence>
<evidence type="ECO:0000256" key="4">
    <source>
        <dbReference type="ARBA" id="ARBA00022660"/>
    </source>
</evidence>
<evidence type="ECO:0000256" key="3">
    <source>
        <dbReference type="ARBA" id="ARBA00022448"/>
    </source>
</evidence>
<name>A0A8J5QQU8_9ASCO</name>
<dbReference type="OrthoDB" id="405848at2759"/>
<dbReference type="InterPro" id="IPR023184">
    <property type="entry name" value="Ubol_cytC_Rdtase_hinge_dom"/>
</dbReference>
<accession>A0A8J5QQU8</accession>
<evidence type="ECO:0000256" key="10">
    <source>
        <dbReference type="ARBA" id="ARBA00044246"/>
    </source>
</evidence>
<keyword evidence="6" id="KW-0249">Electron transport</keyword>
<sequence length="116" mass="13686">MQFLRDLIEAVVPTAHAEEAEDVEDSVAAEEEEEDEDEEEEEQADPMDALREECKNTPACHPFDHHFQHCVEKVLKQQEEDDYHSKDYKEDCVEEFFHLEHCINDCVAPRLFHKLK</sequence>
<dbReference type="FunFam" id="1.10.287.20:FF:000003">
    <property type="entry name" value="Cytochrome b-c1 complex subunit 6"/>
    <property type="match status" value="1"/>
</dbReference>
<evidence type="ECO:0000256" key="9">
    <source>
        <dbReference type="ARBA" id="ARBA00044155"/>
    </source>
</evidence>